<dbReference type="AlphaFoldDB" id="A0A1S8AVF4"/>
<dbReference type="OrthoDB" id="175803at2157"/>
<feature type="region of interest" description="Disordered" evidence="1">
    <location>
        <begin position="86"/>
        <end position="133"/>
    </location>
</feature>
<comment type="caution">
    <text evidence="2">The sequence shown here is derived from an EMBL/GenBank/DDBJ whole genome shotgun (WGS) entry which is preliminary data.</text>
</comment>
<reference evidence="3" key="1">
    <citation type="submission" date="2016-04" db="EMBL/GenBank/DDBJ databases">
        <authorList>
            <person name="Chen S.-C."/>
            <person name="Lai M.-C."/>
        </authorList>
    </citation>
    <scope>NUCLEOTIDE SEQUENCE [LARGE SCALE GENOMIC DNA]</scope>
    <source>
        <strain evidence="3">AB14</strain>
    </source>
</reference>
<name>A0A1S8AVF4_9EURY</name>
<feature type="compositionally biased region" description="Basic and acidic residues" evidence="1">
    <location>
        <begin position="1"/>
        <end position="23"/>
    </location>
</feature>
<organism evidence="2 3">
    <name type="scientific">Natrinema saccharevitans</name>
    <dbReference type="NCBI Taxonomy" id="301967"/>
    <lineage>
        <taxon>Archaea</taxon>
        <taxon>Methanobacteriati</taxon>
        <taxon>Methanobacteriota</taxon>
        <taxon>Stenosarchaea group</taxon>
        <taxon>Halobacteria</taxon>
        <taxon>Halobacteriales</taxon>
        <taxon>Natrialbaceae</taxon>
        <taxon>Natrinema</taxon>
    </lineage>
</organism>
<keyword evidence="3" id="KW-1185">Reference proteome</keyword>
<evidence type="ECO:0000313" key="3">
    <source>
        <dbReference type="Proteomes" id="UP000189370"/>
    </source>
</evidence>
<gene>
    <name evidence="2" type="ORF">A6E15_04870</name>
</gene>
<dbReference type="Proteomes" id="UP000189370">
    <property type="component" value="Unassembled WGS sequence"/>
</dbReference>
<feature type="compositionally biased region" description="Basic and acidic residues" evidence="1">
    <location>
        <begin position="124"/>
        <end position="133"/>
    </location>
</feature>
<sequence length="133" mass="14377">MPTDDSRGSDAPDRPDESTETDARAASLEGYSERLGAIEAISRNLLAAVEATADADDREQEWRRDATRHLREIRSEAAFARRALAGRPVREGVTTDRDDGTASMIRTSGGGGSVVHGPDPIAYQRDHGDADEQ</sequence>
<protein>
    <submittedName>
        <fullName evidence="2">Uncharacterized protein</fullName>
    </submittedName>
</protein>
<feature type="region of interest" description="Disordered" evidence="1">
    <location>
        <begin position="1"/>
        <end position="28"/>
    </location>
</feature>
<dbReference type="EMBL" id="LWLN01000001">
    <property type="protein sequence ID" value="OLZ40354.1"/>
    <property type="molecule type" value="Genomic_DNA"/>
</dbReference>
<accession>A0A1S8AVF4</accession>
<evidence type="ECO:0000313" key="2">
    <source>
        <dbReference type="EMBL" id="OLZ40354.1"/>
    </source>
</evidence>
<feature type="compositionally biased region" description="Basic and acidic residues" evidence="1">
    <location>
        <begin position="88"/>
        <end position="100"/>
    </location>
</feature>
<proteinExistence type="predicted"/>
<dbReference type="RefSeq" id="WP_076144286.1">
    <property type="nucleotide sequence ID" value="NZ_LWLN01000001.1"/>
</dbReference>
<evidence type="ECO:0000256" key="1">
    <source>
        <dbReference type="SAM" id="MobiDB-lite"/>
    </source>
</evidence>
<dbReference type="STRING" id="301967.A6E15_04870"/>